<organism evidence="2 3">
    <name type="scientific">Streptomyces sirii</name>
    <dbReference type="NCBI Taxonomy" id="3127701"/>
    <lineage>
        <taxon>Bacteria</taxon>
        <taxon>Bacillati</taxon>
        <taxon>Actinomycetota</taxon>
        <taxon>Actinomycetes</taxon>
        <taxon>Kitasatosporales</taxon>
        <taxon>Streptomycetaceae</taxon>
        <taxon>Streptomyces</taxon>
    </lineage>
</organism>
<keyword evidence="1" id="KW-0472">Membrane</keyword>
<keyword evidence="3" id="KW-1185">Reference proteome</keyword>
<protein>
    <recommendedName>
        <fullName evidence="4">Integral membrane protein</fullName>
    </recommendedName>
</protein>
<accession>A0ABZ2QEZ2</accession>
<evidence type="ECO:0000313" key="2">
    <source>
        <dbReference type="EMBL" id="WXK75089.1"/>
    </source>
</evidence>
<dbReference type="RefSeq" id="WP_407285257.1">
    <property type="nucleotide sequence ID" value="NZ_CP147982.1"/>
</dbReference>
<keyword evidence="1" id="KW-0812">Transmembrane</keyword>
<proteinExistence type="predicted"/>
<evidence type="ECO:0000256" key="1">
    <source>
        <dbReference type="SAM" id="Phobius"/>
    </source>
</evidence>
<name>A0ABZ2QEZ2_9ACTN</name>
<reference evidence="2 3" key="1">
    <citation type="submission" date="2024-03" db="EMBL/GenBank/DDBJ databases">
        <title>The complete genome of Streptomyces sirii sp.nov.</title>
        <authorList>
            <person name="Zakalyukina Y.V."/>
            <person name="Belik A.R."/>
            <person name="Biryukov M.V."/>
            <person name="Baturina O.A."/>
            <person name="Kabilov M.R."/>
        </authorList>
    </citation>
    <scope>NUCLEOTIDE SEQUENCE [LARGE SCALE GENOMIC DNA]</scope>
    <source>
        <strain evidence="2 3">BP-8</strain>
    </source>
</reference>
<evidence type="ECO:0008006" key="4">
    <source>
        <dbReference type="Google" id="ProtNLM"/>
    </source>
</evidence>
<gene>
    <name evidence="2" type="ORF">WAB15_03380</name>
</gene>
<dbReference type="EMBL" id="CP147982">
    <property type="protein sequence ID" value="WXK75089.1"/>
    <property type="molecule type" value="Genomic_DNA"/>
</dbReference>
<feature type="transmembrane region" description="Helical" evidence="1">
    <location>
        <begin position="66"/>
        <end position="82"/>
    </location>
</feature>
<evidence type="ECO:0000313" key="3">
    <source>
        <dbReference type="Proteomes" id="UP001626628"/>
    </source>
</evidence>
<feature type="transmembrane region" description="Helical" evidence="1">
    <location>
        <begin position="94"/>
        <end position="115"/>
    </location>
</feature>
<dbReference type="Proteomes" id="UP001626628">
    <property type="component" value="Chromosome"/>
</dbReference>
<feature type="transmembrane region" description="Helical" evidence="1">
    <location>
        <begin position="127"/>
        <end position="145"/>
    </location>
</feature>
<sequence>MQSTATSFDRMVNRVEVKELESPAGELTPPTRVKRLVGAYVAVALGTLVALGVMAVVAPSLATSEAWGHAVVVAVFAIVLPLRTRAAFKGSRAGLRAVTVIGCVLTVVNLVEAALPGVFPPWMRVEMVVIAAMTLTLAVLSVQAARRNPGGRP</sequence>
<keyword evidence="1" id="KW-1133">Transmembrane helix</keyword>
<feature type="transmembrane region" description="Helical" evidence="1">
    <location>
        <begin position="37"/>
        <end position="60"/>
    </location>
</feature>